<reference evidence="1 2" key="1">
    <citation type="journal article" date="2018" name="Mol. Biol. Evol.">
        <title>Broad Genomic Sampling Reveals a Smut Pathogenic Ancestry of the Fungal Clade Ustilaginomycotina.</title>
        <authorList>
            <person name="Kijpornyongpan T."/>
            <person name="Mondo S.J."/>
            <person name="Barry K."/>
            <person name="Sandor L."/>
            <person name="Lee J."/>
            <person name="Lipzen A."/>
            <person name="Pangilinan J."/>
            <person name="LaButti K."/>
            <person name="Hainaut M."/>
            <person name="Henrissat B."/>
            <person name="Grigoriev I.V."/>
            <person name="Spatafora J.W."/>
            <person name="Aime M.C."/>
        </authorList>
    </citation>
    <scope>NUCLEOTIDE SEQUENCE [LARGE SCALE GENOMIC DNA]</scope>
    <source>
        <strain evidence="1 2">SA 807</strain>
    </source>
</reference>
<evidence type="ECO:0000313" key="1">
    <source>
        <dbReference type="EMBL" id="PWN47016.1"/>
    </source>
</evidence>
<dbReference type="EMBL" id="KZ820584">
    <property type="protein sequence ID" value="PWN47016.1"/>
    <property type="molecule type" value="Genomic_DNA"/>
</dbReference>
<name>A0ACD0NMH2_9BASI</name>
<protein>
    <submittedName>
        <fullName evidence="1">Uncharacterized protein</fullName>
    </submittedName>
</protein>
<dbReference type="Proteomes" id="UP000245626">
    <property type="component" value="Unassembled WGS sequence"/>
</dbReference>
<evidence type="ECO:0000313" key="2">
    <source>
        <dbReference type="Proteomes" id="UP000245626"/>
    </source>
</evidence>
<organism evidence="1 2">
    <name type="scientific">Violaceomyces palustris</name>
    <dbReference type="NCBI Taxonomy" id="1673888"/>
    <lineage>
        <taxon>Eukaryota</taxon>
        <taxon>Fungi</taxon>
        <taxon>Dikarya</taxon>
        <taxon>Basidiomycota</taxon>
        <taxon>Ustilaginomycotina</taxon>
        <taxon>Ustilaginomycetes</taxon>
        <taxon>Violaceomycetales</taxon>
        <taxon>Violaceomycetaceae</taxon>
        <taxon>Violaceomyces</taxon>
    </lineage>
</organism>
<keyword evidence="2" id="KW-1185">Reference proteome</keyword>
<sequence>MSGRSLLDPEPDVTFLFLGRLFFYLSIRSKLTSSAPRFEARGKRYEIAKIFQEKKNHLGATHFGGWKEKGGWTSLRTRLGEGGIFFFFLLIREGAFPSPPFLSWNCLSPFLDWGSWKHFRPFFFF</sequence>
<accession>A0ACD0NMH2</accession>
<gene>
    <name evidence="1" type="ORF">IE53DRAFT_277233</name>
</gene>
<proteinExistence type="predicted"/>